<dbReference type="EMBL" id="JAPFFM010000013">
    <property type="protein sequence ID" value="KAJ6722580.1"/>
    <property type="molecule type" value="Genomic_DNA"/>
</dbReference>
<comment type="caution">
    <text evidence="1">The sequence shown here is derived from an EMBL/GenBank/DDBJ whole genome shotgun (WGS) entry which is preliminary data.</text>
</comment>
<accession>A0A9Q0Z5Z3</accession>
<organism evidence="1 2">
    <name type="scientific">Salix koriyanagi</name>
    <dbReference type="NCBI Taxonomy" id="2511006"/>
    <lineage>
        <taxon>Eukaryota</taxon>
        <taxon>Viridiplantae</taxon>
        <taxon>Streptophyta</taxon>
        <taxon>Embryophyta</taxon>
        <taxon>Tracheophyta</taxon>
        <taxon>Spermatophyta</taxon>
        <taxon>Magnoliopsida</taxon>
        <taxon>eudicotyledons</taxon>
        <taxon>Gunneridae</taxon>
        <taxon>Pentapetalae</taxon>
        <taxon>rosids</taxon>
        <taxon>fabids</taxon>
        <taxon>Malpighiales</taxon>
        <taxon>Salicaceae</taxon>
        <taxon>Saliceae</taxon>
        <taxon>Salix</taxon>
    </lineage>
</organism>
<dbReference type="AlphaFoldDB" id="A0A9Q0Z5Z3"/>
<reference evidence="1" key="1">
    <citation type="submission" date="2022-11" db="EMBL/GenBank/DDBJ databases">
        <authorList>
            <person name="Hyden B.L."/>
            <person name="Feng K."/>
            <person name="Yates T."/>
            <person name="Jawdy S."/>
            <person name="Smart L.B."/>
            <person name="Muchero W."/>
        </authorList>
    </citation>
    <scope>NUCLEOTIDE SEQUENCE</scope>
    <source>
        <tissue evidence="1">Shoot tip</tissue>
    </source>
</reference>
<evidence type="ECO:0000313" key="1">
    <source>
        <dbReference type="EMBL" id="KAJ6722580.1"/>
    </source>
</evidence>
<reference evidence="1" key="2">
    <citation type="journal article" date="2023" name="Int. J. Mol. Sci.">
        <title>De Novo Assembly and Annotation of 11 Diverse Shrub Willow (Salix) Genomes Reveals Novel Gene Organization in Sex-Linked Regions.</title>
        <authorList>
            <person name="Hyden B."/>
            <person name="Feng K."/>
            <person name="Yates T.B."/>
            <person name="Jawdy S."/>
            <person name="Cereghino C."/>
            <person name="Smart L.B."/>
            <person name="Muchero W."/>
        </authorList>
    </citation>
    <scope>NUCLEOTIDE SEQUENCE</scope>
    <source>
        <tissue evidence="1">Shoot tip</tissue>
    </source>
</reference>
<sequence>MKQETGTVSQAFKARGSFWNIKPLIIPDTLSSFMIIHYRWIDLHFGIHDTVKRYSQCLQGNAVCNPIQPFLLTFHVSAGIDRMWADRQLTIPCTSTCGL</sequence>
<proteinExistence type="predicted"/>
<evidence type="ECO:0000313" key="2">
    <source>
        <dbReference type="Proteomes" id="UP001151752"/>
    </source>
</evidence>
<protein>
    <submittedName>
        <fullName evidence="1">Uncharacterized protein</fullName>
    </submittedName>
</protein>
<gene>
    <name evidence="1" type="ORF">OIU74_007219</name>
</gene>
<dbReference type="Proteomes" id="UP001151752">
    <property type="component" value="Chromosome 14"/>
</dbReference>
<name>A0A9Q0Z5Z3_9ROSI</name>
<keyword evidence="2" id="KW-1185">Reference proteome</keyword>